<feature type="domain" description="PIN" evidence="1">
    <location>
        <begin position="14"/>
        <end position="127"/>
    </location>
</feature>
<gene>
    <name evidence="2" type="ORF">UV41_C0051G0005</name>
</gene>
<dbReference type="PANTHER" id="PTHR34610">
    <property type="entry name" value="SSL7007 PROTEIN"/>
    <property type="match status" value="1"/>
</dbReference>
<sequence length="147" mass="16864">MKLSHTEKDQNARPRVVVDTSILISATLTDGPYRRLVRELLTAGFEICIPAEVIEEYERITAQPKFKKYEPLFTQILEELKKSAILLPPASYKKYSIEGSEEDENIINCCVENQIDYLITYDQGTVGKYNGLEVIIATEFYSRFFAN</sequence>
<dbReference type="PANTHER" id="PTHR34610:SF3">
    <property type="entry name" value="SSL7007 PROTEIN"/>
    <property type="match status" value="1"/>
</dbReference>
<protein>
    <submittedName>
        <fullName evidence="2">PilT protein domain protein</fullName>
    </submittedName>
</protein>
<dbReference type="SUPFAM" id="SSF88723">
    <property type="entry name" value="PIN domain-like"/>
    <property type="match status" value="1"/>
</dbReference>
<dbReference type="EMBL" id="LCEJ01000051">
    <property type="protein sequence ID" value="KKS69551.1"/>
    <property type="molecule type" value="Genomic_DNA"/>
</dbReference>
<dbReference type="Gene3D" id="3.40.50.1010">
    <property type="entry name" value="5'-nuclease"/>
    <property type="match status" value="1"/>
</dbReference>
<evidence type="ECO:0000313" key="3">
    <source>
        <dbReference type="Proteomes" id="UP000034785"/>
    </source>
</evidence>
<dbReference type="AlphaFoldDB" id="A0A0G1DFE5"/>
<dbReference type="InterPro" id="IPR029060">
    <property type="entry name" value="PIN-like_dom_sf"/>
</dbReference>
<organism evidence="2 3">
    <name type="scientific">Candidatus Daviesbacteria bacterium GW2011_GWA2_42_7</name>
    <dbReference type="NCBI Taxonomy" id="1618425"/>
    <lineage>
        <taxon>Bacteria</taxon>
        <taxon>Candidatus Daviesiibacteriota</taxon>
    </lineage>
</organism>
<evidence type="ECO:0000259" key="1">
    <source>
        <dbReference type="SMART" id="SM00670"/>
    </source>
</evidence>
<proteinExistence type="predicted"/>
<accession>A0A0G1DFE5</accession>
<evidence type="ECO:0000313" key="2">
    <source>
        <dbReference type="EMBL" id="KKS69551.1"/>
    </source>
</evidence>
<comment type="caution">
    <text evidence="2">The sequence shown here is derived from an EMBL/GenBank/DDBJ whole genome shotgun (WGS) entry which is preliminary data.</text>
</comment>
<dbReference type="InterPro" id="IPR002716">
    <property type="entry name" value="PIN_dom"/>
</dbReference>
<name>A0A0G1DFE5_9BACT</name>
<dbReference type="Pfam" id="PF13470">
    <property type="entry name" value="PIN_3"/>
    <property type="match status" value="1"/>
</dbReference>
<reference evidence="2 3" key="1">
    <citation type="journal article" date="2015" name="Nature">
        <title>rRNA introns, odd ribosomes, and small enigmatic genomes across a large radiation of phyla.</title>
        <authorList>
            <person name="Brown C.T."/>
            <person name="Hug L.A."/>
            <person name="Thomas B.C."/>
            <person name="Sharon I."/>
            <person name="Castelle C.J."/>
            <person name="Singh A."/>
            <person name="Wilkins M.J."/>
            <person name="Williams K.H."/>
            <person name="Banfield J.F."/>
        </authorList>
    </citation>
    <scope>NUCLEOTIDE SEQUENCE [LARGE SCALE GENOMIC DNA]</scope>
</reference>
<dbReference type="InterPro" id="IPR002850">
    <property type="entry name" value="PIN_toxin-like"/>
</dbReference>
<dbReference type="NCBIfam" id="TIGR00305">
    <property type="entry name" value="putative toxin-antitoxin system toxin component, PIN family"/>
    <property type="match status" value="1"/>
</dbReference>
<dbReference type="SMART" id="SM00670">
    <property type="entry name" value="PINc"/>
    <property type="match status" value="1"/>
</dbReference>
<dbReference type="Proteomes" id="UP000034785">
    <property type="component" value="Unassembled WGS sequence"/>
</dbReference>